<feature type="region of interest" description="Disordered" evidence="1">
    <location>
        <begin position="1124"/>
        <end position="1201"/>
    </location>
</feature>
<feature type="transmembrane region" description="Helical" evidence="2">
    <location>
        <begin position="527"/>
        <end position="549"/>
    </location>
</feature>
<evidence type="ECO:0000313" key="6">
    <source>
        <dbReference type="Proteomes" id="UP000738359"/>
    </source>
</evidence>
<feature type="compositionally biased region" description="Basic and acidic residues" evidence="1">
    <location>
        <begin position="962"/>
        <end position="975"/>
    </location>
</feature>
<gene>
    <name evidence="5" type="ORF">BGZ70_005513</name>
</gene>
<feature type="compositionally biased region" description="Pro residues" evidence="1">
    <location>
        <begin position="1139"/>
        <end position="1150"/>
    </location>
</feature>
<keyword evidence="6" id="KW-1185">Reference proteome</keyword>
<feature type="compositionally biased region" description="Polar residues" evidence="1">
    <location>
        <begin position="320"/>
        <end position="329"/>
    </location>
</feature>
<evidence type="ECO:0000256" key="1">
    <source>
        <dbReference type="SAM" id="MobiDB-lite"/>
    </source>
</evidence>
<evidence type="ECO:0000256" key="3">
    <source>
        <dbReference type="SAM" id="SignalP"/>
    </source>
</evidence>
<dbReference type="InterPro" id="IPR010308">
    <property type="entry name" value="TRP_C"/>
</dbReference>
<keyword evidence="2" id="KW-1133">Transmembrane helix</keyword>
<name>A0A9P6JB25_MORAP</name>
<feature type="transmembrane region" description="Helical" evidence="2">
    <location>
        <begin position="607"/>
        <end position="626"/>
    </location>
</feature>
<feature type="compositionally biased region" description="Polar residues" evidence="1">
    <location>
        <begin position="812"/>
        <end position="827"/>
    </location>
</feature>
<dbReference type="PANTHER" id="PTHR31145">
    <property type="entry name" value="INTEGRAL MEMBRANE PROTEIN (AFU_ORTHOLOGUE AFUA_7G01610)"/>
    <property type="match status" value="1"/>
</dbReference>
<feature type="region of interest" description="Disordered" evidence="1">
    <location>
        <begin position="773"/>
        <end position="800"/>
    </location>
</feature>
<feature type="compositionally biased region" description="Low complexity" evidence="1">
    <location>
        <begin position="1422"/>
        <end position="1432"/>
    </location>
</feature>
<dbReference type="InterPro" id="IPR040241">
    <property type="entry name" value="TRP_Flc/Pkd2-like"/>
</dbReference>
<comment type="caution">
    <text evidence="5">The sequence shown here is derived from an EMBL/GenBank/DDBJ whole genome shotgun (WGS) entry which is preliminary data.</text>
</comment>
<feature type="compositionally biased region" description="Low complexity" evidence="1">
    <location>
        <begin position="358"/>
        <end position="405"/>
    </location>
</feature>
<proteinExistence type="predicted"/>
<feature type="compositionally biased region" description="Basic and acidic residues" evidence="1">
    <location>
        <begin position="1409"/>
        <end position="1419"/>
    </location>
</feature>
<protein>
    <recommendedName>
        <fullName evidence="4">TRP C-terminal domain-containing protein</fullName>
    </recommendedName>
</protein>
<feature type="compositionally biased region" description="Polar residues" evidence="1">
    <location>
        <begin position="1166"/>
        <end position="1178"/>
    </location>
</feature>
<feature type="region of interest" description="Disordered" evidence="1">
    <location>
        <begin position="1061"/>
        <end position="1081"/>
    </location>
</feature>
<dbReference type="GO" id="GO:0055085">
    <property type="term" value="P:transmembrane transport"/>
    <property type="evidence" value="ECO:0007669"/>
    <property type="project" value="TreeGrafter"/>
</dbReference>
<dbReference type="EMBL" id="JAAAHY010000294">
    <property type="protein sequence ID" value="KAF9965042.1"/>
    <property type="molecule type" value="Genomic_DNA"/>
</dbReference>
<dbReference type="OrthoDB" id="2115177at2759"/>
<organism evidence="5 6">
    <name type="scientific">Mortierella alpina</name>
    <name type="common">Oleaginous fungus</name>
    <name type="synonym">Mortierella renispora</name>
    <dbReference type="NCBI Taxonomy" id="64518"/>
    <lineage>
        <taxon>Eukaryota</taxon>
        <taxon>Fungi</taxon>
        <taxon>Fungi incertae sedis</taxon>
        <taxon>Mucoromycota</taxon>
        <taxon>Mortierellomycotina</taxon>
        <taxon>Mortierellomycetes</taxon>
        <taxon>Mortierellales</taxon>
        <taxon>Mortierellaceae</taxon>
        <taxon>Mortierella</taxon>
    </lineage>
</organism>
<feature type="transmembrane region" description="Helical" evidence="2">
    <location>
        <begin position="455"/>
        <end position="480"/>
    </location>
</feature>
<dbReference type="Proteomes" id="UP000738359">
    <property type="component" value="Unassembled WGS sequence"/>
</dbReference>
<accession>A0A9P6JB25</accession>
<keyword evidence="2" id="KW-0472">Membrane</keyword>
<feature type="compositionally biased region" description="Low complexity" evidence="1">
    <location>
        <begin position="1367"/>
        <end position="1380"/>
    </location>
</feature>
<keyword evidence="2" id="KW-0812">Transmembrane</keyword>
<evidence type="ECO:0000259" key="4">
    <source>
        <dbReference type="Pfam" id="PF06011"/>
    </source>
</evidence>
<feature type="region of interest" description="Disordered" evidence="1">
    <location>
        <begin position="893"/>
        <end position="915"/>
    </location>
</feature>
<feature type="compositionally biased region" description="Basic and acidic residues" evidence="1">
    <location>
        <begin position="1179"/>
        <end position="1194"/>
    </location>
</feature>
<feature type="region of interest" description="Disordered" evidence="1">
    <location>
        <begin position="320"/>
        <end position="405"/>
    </location>
</feature>
<sequence>MEFPEQDRGWQQTLLLLILGIVLLPSATTAWPYVDCSGPGSVLELGAVSAHFDPSNKVVVLDLQGNFTGQSPQTYTALSTSQWRSSIVTTIVGSQLHRSEGPACSMIAGGCPTAPGPASISTNFTIAQTAPFAELMINIQIMGSNNQTVACVAILLEQRMETVNTAVGYLPLALAVYSGAISLTSILLRATVGNGFLGALATYGLTSTSDLISVHTPGLFDIVFYTQFMVMTGQLSVNYPSFYSTFTALFHWSFLEFRSSFAGNGPDNSTYVLTYGGAGSVNQIKEAPSKWSGSNLNKRLLAAGWTQDDLYSSWTTSRESPFTSITQPANPAATMKRKRQLEVTTNAISPTQPPEPTPTAVETTTTSSTEEASPTTTSSSSSKSKSKSVAATSQSDLPTATATASPTASPSAVYIVPVFKDPFGQSRQYNVSRFGMEAYAAAIGAYPSKLFLCTFINTIMVGGASLFVSGGLLVMAWFLAKESHLRGKTLQHAFNFVAGNLLRVWALLYTPLALSAMYQLTISGGTAMMAIASASLLILSVGATVFLTWRILRASSELQLFEDLGTLLKYGTLYNTLTEEGTLFFLVTLLVRFLWGLSVAMLSSYGIAQVAVLMVVELGYMLVIGLKWPFAESGDNKIHLFLGFVRIVVTGCSIAYVHDLDTSPEVRQLFGYIQMAFHLAVFIVMFALVLWNTIQVVLFWQTRHSPTWRGPTKTYTFEGPLQTEHDWALTSRPLSHQPESRMSHAVKTRRYTVQPYTSVGDLLSVPDSETYQHRPALYRHSHQPPDRRRSRFPSDDDPVLTLDMRPEAIIPLSSSAGPMSARSTSPHPRSPGASIESMDGPHIALQPTQLSSARFQPQRESYARIQRMSHQQGTPDLRSRRMSEIFKDGRYVYVPDNNAPSSPTSAGDHEEKQSTWASMKGSLSGLFGKIGRKSVMRSSGDGSKPKAFEVMRPPRPPPVRMDSSRDGRISRDGGDELRELNSIGISRFFQESGLNNERNRSLFVANPEAMASQAGSLRSSISGMPPTPARLNRTASEATSVYTLSHKPKVGQSFVNGVESLSEQETPEGRRVSVLSGPQYPRNSVESSIAEALMTDSPLILQGGGILKVSKGPEKAVQYWRKESGQYVESPSDADKRPPPLSIATPPPLLLLPTTRGPLFEASKADVTTNGSKRTPSIRSRDGSRPESPTESHHSSNVAASAGRMHEILDRMFSDHDDDDDSDVISDGESCSTFSGRVSATILALHQKREYEESLVDSQSLYRSDALEPVPELQDAEHIEEQSLSLNSPRIAKRTASTSGRSPLQPRPGTLTRTFSGPARASPVSSTTLLLRPSKSGSLGRPLAQTPLHSPSILPFSESTTSLHQMSTLSRQSSRTSLQSKSYTPTIQEHEQDPLDAQASSRDGPLETTDTRTGHDKTSPHSPQATPTTAPGPSSPEKPETTSSRQPCPRHLI</sequence>
<reference evidence="5" key="1">
    <citation type="journal article" date="2020" name="Fungal Divers.">
        <title>Resolving the Mortierellaceae phylogeny through synthesis of multi-gene phylogenetics and phylogenomics.</title>
        <authorList>
            <person name="Vandepol N."/>
            <person name="Liber J."/>
            <person name="Desiro A."/>
            <person name="Na H."/>
            <person name="Kennedy M."/>
            <person name="Barry K."/>
            <person name="Grigoriev I.V."/>
            <person name="Miller A.N."/>
            <person name="O'Donnell K."/>
            <person name="Stajich J.E."/>
            <person name="Bonito G."/>
        </authorList>
    </citation>
    <scope>NUCLEOTIDE SEQUENCE</scope>
    <source>
        <strain evidence="5">CK1249</strain>
    </source>
</reference>
<dbReference type="Pfam" id="PF06011">
    <property type="entry name" value="TRP"/>
    <property type="match status" value="1"/>
</dbReference>
<dbReference type="GO" id="GO:0016020">
    <property type="term" value="C:membrane"/>
    <property type="evidence" value="ECO:0007669"/>
    <property type="project" value="TreeGrafter"/>
</dbReference>
<feature type="region of interest" description="Disordered" evidence="1">
    <location>
        <begin position="933"/>
        <end position="975"/>
    </location>
</feature>
<dbReference type="PANTHER" id="PTHR31145:SF6">
    <property type="entry name" value="INTEGRAL MEMBRANE PROTEIN (AFU_ORTHOLOGUE AFUA_7G01610)"/>
    <property type="match status" value="1"/>
</dbReference>
<keyword evidence="3" id="KW-0732">Signal</keyword>
<feature type="region of interest" description="Disordered" evidence="1">
    <location>
        <begin position="812"/>
        <end position="839"/>
    </location>
</feature>
<feature type="transmembrane region" description="Helical" evidence="2">
    <location>
        <begin position="501"/>
        <end position="521"/>
    </location>
</feature>
<feature type="compositionally biased region" description="Polar residues" evidence="1">
    <location>
        <begin position="1357"/>
        <end position="1366"/>
    </location>
</feature>
<evidence type="ECO:0000256" key="2">
    <source>
        <dbReference type="SAM" id="Phobius"/>
    </source>
</evidence>
<evidence type="ECO:0000313" key="5">
    <source>
        <dbReference type="EMBL" id="KAF9965042.1"/>
    </source>
</evidence>
<feature type="chain" id="PRO_5040487355" description="TRP C-terminal domain-containing protein" evidence="3">
    <location>
        <begin position="31"/>
        <end position="1453"/>
    </location>
</feature>
<feature type="transmembrane region" description="Helical" evidence="2">
    <location>
        <begin position="677"/>
        <end position="700"/>
    </location>
</feature>
<feature type="signal peptide" evidence="3">
    <location>
        <begin position="1"/>
        <end position="30"/>
    </location>
</feature>
<feature type="domain" description="TRP C-terminal" evidence="4">
    <location>
        <begin position="188"/>
        <end position="698"/>
    </location>
</feature>
<feature type="region of interest" description="Disordered" evidence="1">
    <location>
        <begin position="1278"/>
        <end position="1453"/>
    </location>
</feature>
<feature type="transmembrane region" description="Helical" evidence="2">
    <location>
        <begin position="638"/>
        <end position="657"/>
    </location>
</feature>